<sequence length="64" mass="7625">RRRWHFRRQRCLGKNHRRCIAATDLFQHGLRGAADHAHYPEGAGQTAGPRRFHRTWPSRRHGKM</sequence>
<evidence type="ECO:0000313" key="2">
    <source>
        <dbReference type="EMBL" id="SVC35617.1"/>
    </source>
</evidence>
<dbReference type="EMBL" id="UINC01086813">
    <property type="protein sequence ID" value="SVC35617.1"/>
    <property type="molecule type" value="Genomic_DNA"/>
</dbReference>
<proteinExistence type="predicted"/>
<protein>
    <submittedName>
        <fullName evidence="2">Uncharacterized protein</fullName>
    </submittedName>
</protein>
<organism evidence="2">
    <name type="scientific">marine metagenome</name>
    <dbReference type="NCBI Taxonomy" id="408172"/>
    <lineage>
        <taxon>unclassified sequences</taxon>
        <taxon>metagenomes</taxon>
        <taxon>ecological metagenomes</taxon>
    </lineage>
</organism>
<gene>
    <name evidence="2" type="ORF">METZ01_LOCUS288471</name>
</gene>
<feature type="non-terminal residue" evidence="2">
    <location>
        <position position="1"/>
    </location>
</feature>
<feature type="region of interest" description="Disordered" evidence="1">
    <location>
        <begin position="36"/>
        <end position="64"/>
    </location>
</feature>
<name>A0A382LK70_9ZZZZ</name>
<feature type="compositionally biased region" description="Basic residues" evidence="1">
    <location>
        <begin position="50"/>
        <end position="64"/>
    </location>
</feature>
<feature type="non-terminal residue" evidence="2">
    <location>
        <position position="64"/>
    </location>
</feature>
<reference evidence="2" key="1">
    <citation type="submission" date="2018-05" db="EMBL/GenBank/DDBJ databases">
        <authorList>
            <person name="Lanie J.A."/>
            <person name="Ng W.-L."/>
            <person name="Kazmierczak K.M."/>
            <person name="Andrzejewski T.M."/>
            <person name="Davidsen T.M."/>
            <person name="Wayne K.J."/>
            <person name="Tettelin H."/>
            <person name="Glass J.I."/>
            <person name="Rusch D."/>
            <person name="Podicherti R."/>
            <person name="Tsui H.-C.T."/>
            <person name="Winkler M.E."/>
        </authorList>
    </citation>
    <scope>NUCLEOTIDE SEQUENCE</scope>
</reference>
<accession>A0A382LK70</accession>
<evidence type="ECO:0000256" key="1">
    <source>
        <dbReference type="SAM" id="MobiDB-lite"/>
    </source>
</evidence>
<dbReference type="AlphaFoldDB" id="A0A382LK70"/>